<accession>A0A0E1VW63</accession>
<dbReference type="AlphaFoldDB" id="A0A0E1VW63"/>
<reference evidence="1" key="1">
    <citation type="submission" date="2009-05" db="EMBL/GenBank/DDBJ databases">
        <authorList>
            <person name="Harkins D.M."/>
            <person name="DeShazer D."/>
            <person name="Woods D.E."/>
            <person name="Brinkac L.M."/>
            <person name="Brown K.A."/>
            <person name="Hung G.C."/>
            <person name="Tuanyok A."/>
            <person name="Zhang B."/>
            <person name="Nierman W.C."/>
        </authorList>
    </citation>
    <scope>NUCLEOTIDE SEQUENCE [LARGE SCALE GENOMIC DNA]</scope>
    <source>
        <strain evidence="1">1710a</strain>
    </source>
</reference>
<dbReference type="EMBL" id="CM000833">
    <property type="protein sequence ID" value="EET05148.1"/>
    <property type="molecule type" value="Genomic_DNA"/>
</dbReference>
<protein>
    <submittedName>
        <fullName evidence="1">Uncharacterized protein</fullName>
    </submittedName>
</protein>
<proteinExistence type="predicted"/>
<name>A0A0E1VW63_BURPE</name>
<dbReference type="Proteomes" id="UP000001812">
    <property type="component" value="Chromosome II"/>
</dbReference>
<sequence length="65" mass="6575">MRGLEGCCATRRRGDTAIRQCARAARPRREARRGRAAAFGAQAGAASIGSPMQAAGCIASARGGG</sequence>
<dbReference type="HOGENOM" id="CLU_2822830_0_0_4"/>
<evidence type="ECO:0000313" key="1">
    <source>
        <dbReference type="EMBL" id="EET05148.1"/>
    </source>
</evidence>
<gene>
    <name evidence="1" type="ORF">BURPS1710A_A1382</name>
</gene>
<organism evidence="1">
    <name type="scientific">Burkholderia pseudomallei 1710a</name>
    <dbReference type="NCBI Taxonomy" id="320371"/>
    <lineage>
        <taxon>Bacteria</taxon>
        <taxon>Pseudomonadati</taxon>
        <taxon>Pseudomonadota</taxon>
        <taxon>Betaproteobacteria</taxon>
        <taxon>Burkholderiales</taxon>
        <taxon>Burkholderiaceae</taxon>
        <taxon>Burkholderia</taxon>
        <taxon>pseudomallei group</taxon>
    </lineage>
</organism>